<dbReference type="Proteomes" id="UP000663873">
    <property type="component" value="Unassembled WGS sequence"/>
</dbReference>
<feature type="non-terminal residue" evidence="1">
    <location>
        <position position="1"/>
    </location>
</feature>
<keyword evidence="2" id="KW-1185">Reference proteome</keyword>
<dbReference type="AlphaFoldDB" id="A0A821UTW9"/>
<organism evidence="1 2">
    <name type="scientific">Rotaria socialis</name>
    <dbReference type="NCBI Taxonomy" id="392032"/>
    <lineage>
        <taxon>Eukaryota</taxon>
        <taxon>Metazoa</taxon>
        <taxon>Spiralia</taxon>
        <taxon>Gnathifera</taxon>
        <taxon>Rotifera</taxon>
        <taxon>Eurotatoria</taxon>
        <taxon>Bdelloidea</taxon>
        <taxon>Philodinida</taxon>
        <taxon>Philodinidae</taxon>
        <taxon>Rotaria</taxon>
    </lineage>
</organism>
<sequence>IAPTASNVVPRNAQPQST</sequence>
<dbReference type="EMBL" id="CAJOBP010074704">
    <property type="protein sequence ID" value="CAF4894822.1"/>
    <property type="molecule type" value="Genomic_DNA"/>
</dbReference>
<accession>A0A821UTW9</accession>
<reference evidence="1" key="1">
    <citation type="submission" date="2021-02" db="EMBL/GenBank/DDBJ databases">
        <authorList>
            <person name="Nowell W R."/>
        </authorList>
    </citation>
    <scope>NUCLEOTIDE SEQUENCE</scope>
</reference>
<comment type="caution">
    <text evidence="1">The sequence shown here is derived from an EMBL/GenBank/DDBJ whole genome shotgun (WGS) entry which is preliminary data.</text>
</comment>
<gene>
    <name evidence="1" type="ORF">UJA718_LOCUS45242</name>
</gene>
<protein>
    <submittedName>
        <fullName evidence="1">Uncharacterized protein</fullName>
    </submittedName>
</protein>
<name>A0A821UTW9_9BILA</name>
<evidence type="ECO:0000313" key="1">
    <source>
        <dbReference type="EMBL" id="CAF4894822.1"/>
    </source>
</evidence>
<proteinExistence type="predicted"/>
<evidence type="ECO:0000313" key="2">
    <source>
        <dbReference type="Proteomes" id="UP000663873"/>
    </source>
</evidence>